<protein>
    <submittedName>
        <fullName evidence="2">Glucose-6-phosphate isomerase</fullName>
    </submittedName>
</protein>
<feature type="compositionally biased region" description="Low complexity" evidence="1">
    <location>
        <begin position="43"/>
        <end position="56"/>
    </location>
</feature>
<feature type="region of interest" description="Disordered" evidence="1">
    <location>
        <begin position="23"/>
        <end position="60"/>
    </location>
</feature>
<sequence>MIGPEGQTTEVIRWTVPTHLSASHQEKISNALTRQWRKPSDDSTPSPNRRSSYPSRALNSYSSKSSMCLKAVAACFVQSSITSAAPSIQQVAICERGCI</sequence>
<name>A0A0A9W8B7_LYGHE</name>
<evidence type="ECO:0000313" key="2">
    <source>
        <dbReference type="EMBL" id="JAG01085.1"/>
    </source>
</evidence>
<feature type="compositionally biased region" description="Polar residues" evidence="1">
    <location>
        <begin position="23"/>
        <end position="33"/>
    </location>
</feature>
<dbReference type="GO" id="GO:0016853">
    <property type="term" value="F:isomerase activity"/>
    <property type="evidence" value="ECO:0007669"/>
    <property type="project" value="UniProtKB-KW"/>
</dbReference>
<dbReference type="EMBL" id="GBHO01042519">
    <property type="protein sequence ID" value="JAG01085.1"/>
    <property type="molecule type" value="Transcribed_RNA"/>
</dbReference>
<evidence type="ECO:0000256" key="1">
    <source>
        <dbReference type="SAM" id="MobiDB-lite"/>
    </source>
</evidence>
<proteinExistence type="predicted"/>
<gene>
    <name evidence="2" type="primary">pgi_5</name>
    <name evidence="2" type="ORF">CM83_70282</name>
</gene>
<reference evidence="2" key="1">
    <citation type="journal article" date="2014" name="PLoS ONE">
        <title>Transcriptome-Based Identification of ABC Transporters in the Western Tarnished Plant Bug Lygus hesperus.</title>
        <authorList>
            <person name="Hull J.J."/>
            <person name="Chaney K."/>
            <person name="Geib S.M."/>
            <person name="Fabrick J.A."/>
            <person name="Brent C.S."/>
            <person name="Walsh D."/>
            <person name="Lavine L.C."/>
        </authorList>
    </citation>
    <scope>NUCLEOTIDE SEQUENCE</scope>
</reference>
<keyword evidence="2" id="KW-0413">Isomerase</keyword>
<accession>A0A0A9W8B7</accession>
<organism evidence="2">
    <name type="scientific">Lygus hesperus</name>
    <name type="common">Western plant bug</name>
    <dbReference type="NCBI Taxonomy" id="30085"/>
    <lineage>
        <taxon>Eukaryota</taxon>
        <taxon>Metazoa</taxon>
        <taxon>Ecdysozoa</taxon>
        <taxon>Arthropoda</taxon>
        <taxon>Hexapoda</taxon>
        <taxon>Insecta</taxon>
        <taxon>Pterygota</taxon>
        <taxon>Neoptera</taxon>
        <taxon>Paraneoptera</taxon>
        <taxon>Hemiptera</taxon>
        <taxon>Heteroptera</taxon>
        <taxon>Panheteroptera</taxon>
        <taxon>Cimicomorpha</taxon>
        <taxon>Miridae</taxon>
        <taxon>Mirini</taxon>
        <taxon>Lygus</taxon>
    </lineage>
</organism>
<dbReference type="AlphaFoldDB" id="A0A0A9W8B7"/>
<reference evidence="2" key="2">
    <citation type="submission" date="2014-07" db="EMBL/GenBank/DDBJ databases">
        <authorList>
            <person name="Hull J."/>
        </authorList>
    </citation>
    <scope>NUCLEOTIDE SEQUENCE</scope>
</reference>